<sequence length="323" mass="36876">MSGFNWEDATVISQTDLEEYVYVTDSDSVDNLHIKNYCVQISPAGFSFNGLEEFLRNRFVYYVFSEDEIQRLEEQGETPRIKAQEMAGIGKQFRQDGTLGEFILFLLADGFLDLPMISHKISRKQNYSHEVYGCDNLFFGTFDGDECLGIGEAKVYQDLTRGIRQAVSSISEFHEEQSHRYLDQELSVAPRGFSENLNEEQFDYLSNVVSASPDDHPLLHPIFVCYEDQELTDAESVSTSEEEIQSLIETRIADLEPLSKAENQVENGSDRLRRAHLLFLFLPVPDIDQFRKRMLLAIDPGLRHILDEESPESDADQTEEGTA</sequence>
<dbReference type="EMBL" id="RKLT01000024">
    <property type="protein sequence ID" value="MBX0297659.1"/>
    <property type="molecule type" value="Genomic_DNA"/>
</dbReference>
<keyword evidence="3" id="KW-1185">Reference proteome</keyword>
<dbReference type="InterPro" id="IPR014976">
    <property type="entry name" value="AbpA_HamA_C"/>
</dbReference>
<dbReference type="Proteomes" id="UP001430455">
    <property type="component" value="Unassembled WGS sequence"/>
</dbReference>
<proteinExistence type="predicted"/>
<dbReference type="RefSeq" id="WP_220582245.1">
    <property type="nucleotide sequence ID" value="NZ_RKLT01000024.1"/>
</dbReference>
<organism evidence="2 3">
    <name type="scientific">Haloarcula nitratireducens</name>
    <dbReference type="NCBI Taxonomy" id="2487749"/>
    <lineage>
        <taxon>Archaea</taxon>
        <taxon>Methanobacteriati</taxon>
        <taxon>Methanobacteriota</taxon>
        <taxon>Stenosarchaea group</taxon>
        <taxon>Halobacteria</taxon>
        <taxon>Halobacteriales</taxon>
        <taxon>Haloarculaceae</taxon>
        <taxon>Haloarcula</taxon>
    </lineage>
</organism>
<protein>
    <submittedName>
        <fullName evidence="2">DUF1837 domain-containing protein</fullName>
    </submittedName>
</protein>
<evidence type="ECO:0000259" key="1">
    <source>
        <dbReference type="Pfam" id="PF08878"/>
    </source>
</evidence>
<evidence type="ECO:0000313" key="2">
    <source>
        <dbReference type="EMBL" id="MBX0297659.1"/>
    </source>
</evidence>
<dbReference type="Pfam" id="PF08878">
    <property type="entry name" value="HamA"/>
    <property type="match status" value="1"/>
</dbReference>
<gene>
    <name evidence="2" type="ORF">EGH23_22555</name>
</gene>
<dbReference type="AlphaFoldDB" id="A0AAW4PIM7"/>
<name>A0AAW4PIM7_9EURY</name>
<accession>A0AAW4PIM7</accession>
<evidence type="ECO:0000313" key="3">
    <source>
        <dbReference type="Proteomes" id="UP001430455"/>
    </source>
</evidence>
<comment type="caution">
    <text evidence="2">The sequence shown here is derived from an EMBL/GenBank/DDBJ whole genome shotgun (WGS) entry which is preliminary data.</text>
</comment>
<reference evidence="2 3" key="1">
    <citation type="submission" date="2021-06" db="EMBL/GenBank/DDBJ databases">
        <title>Halomicroarcula sp. a new haloarchaeum isolated from saline soil.</title>
        <authorList>
            <person name="Duran-Viseras A."/>
            <person name="Sanchez-Porro C."/>
            <person name="Ventosa A."/>
        </authorList>
    </citation>
    <scope>NUCLEOTIDE SEQUENCE [LARGE SCALE GENOMIC DNA]</scope>
    <source>
        <strain evidence="2 3">F27</strain>
    </source>
</reference>
<feature type="domain" description="Anti-bacteriophage protein A/HamA C-terminal" evidence="1">
    <location>
        <begin position="24"/>
        <end position="294"/>
    </location>
</feature>